<dbReference type="PANTHER" id="PTHR31286">
    <property type="entry name" value="GLYCINE-RICH CELL WALL STRUCTURAL PROTEIN 1.8-LIKE"/>
    <property type="match status" value="1"/>
</dbReference>
<feature type="compositionally biased region" description="Acidic residues" evidence="1">
    <location>
        <begin position="237"/>
        <end position="252"/>
    </location>
</feature>
<gene>
    <name evidence="2" type="ORF">F2Q69_00054411</name>
</gene>
<evidence type="ECO:0000256" key="1">
    <source>
        <dbReference type="SAM" id="MobiDB-lite"/>
    </source>
</evidence>
<proteinExistence type="predicted"/>
<sequence>MRARVIQHRYWNIADIPLVVNEWPPETALDPPDLSAMLIWIDLKGVPSLMFSHRALKCLSRAAGKFVKLHPSTEKCTRLDVARVLVEVNLHEPLVEKISCLDKDGGKVLIDVVYPWLPPKCNVCAAWGHKGNCCSSKTIKVLQEGKEKEVLGDLERSEVVIHGGDKEAHEVNTNRKVVNEVFLEISQGKLLSKSPSSPPKYGKQSTEAGEDQGDGGIIISPSRFSVLALEGIPENDKNEDSEEDDLEEGEVNVEERMEDAKIKEPVKNVRLRASTSFKLSKQIPVRANSKAVKPSTNPKKASDRKL</sequence>
<dbReference type="PANTHER" id="PTHR31286:SF148">
    <property type="entry name" value="DUF4283 DOMAIN-CONTAINING PROTEIN"/>
    <property type="match status" value="1"/>
</dbReference>
<feature type="region of interest" description="Disordered" evidence="1">
    <location>
        <begin position="282"/>
        <end position="306"/>
    </location>
</feature>
<name>A0A8S9N6S1_BRACR</name>
<feature type="region of interest" description="Disordered" evidence="1">
    <location>
        <begin position="190"/>
        <end position="216"/>
    </location>
</feature>
<evidence type="ECO:0008006" key="4">
    <source>
        <dbReference type="Google" id="ProtNLM"/>
    </source>
</evidence>
<dbReference type="Proteomes" id="UP000712600">
    <property type="component" value="Unassembled WGS sequence"/>
</dbReference>
<evidence type="ECO:0000313" key="2">
    <source>
        <dbReference type="EMBL" id="KAF3489448.1"/>
    </source>
</evidence>
<dbReference type="AlphaFoldDB" id="A0A8S9N6S1"/>
<comment type="caution">
    <text evidence="2">The sequence shown here is derived from an EMBL/GenBank/DDBJ whole genome shotgun (WGS) entry which is preliminary data.</text>
</comment>
<feature type="region of interest" description="Disordered" evidence="1">
    <location>
        <begin position="232"/>
        <end position="259"/>
    </location>
</feature>
<feature type="compositionally biased region" description="Low complexity" evidence="1">
    <location>
        <begin position="190"/>
        <end position="205"/>
    </location>
</feature>
<evidence type="ECO:0000313" key="3">
    <source>
        <dbReference type="Proteomes" id="UP000712600"/>
    </source>
</evidence>
<dbReference type="EMBL" id="QGKX02002183">
    <property type="protein sequence ID" value="KAF3489448.1"/>
    <property type="molecule type" value="Genomic_DNA"/>
</dbReference>
<accession>A0A8S9N6S1</accession>
<protein>
    <recommendedName>
        <fullName evidence="4">DUF4283 domain-containing protein</fullName>
    </recommendedName>
</protein>
<organism evidence="2 3">
    <name type="scientific">Brassica cretica</name>
    <name type="common">Mustard</name>
    <dbReference type="NCBI Taxonomy" id="69181"/>
    <lineage>
        <taxon>Eukaryota</taxon>
        <taxon>Viridiplantae</taxon>
        <taxon>Streptophyta</taxon>
        <taxon>Embryophyta</taxon>
        <taxon>Tracheophyta</taxon>
        <taxon>Spermatophyta</taxon>
        <taxon>Magnoliopsida</taxon>
        <taxon>eudicotyledons</taxon>
        <taxon>Gunneridae</taxon>
        <taxon>Pentapetalae</taxon>
        <taxon>rosids</taxon>
        <taxon>malvids</taxon>
        <taxon>Brassicales</taxon>
        <taxon>Brassicaceae</taxon>
        <taxon>Brassiceae</taxon>
        <taxon>Brassica</taxon>
    </lineage>
</organism>
<dbReference type="InterPro" id="IPR040256">
    <property type="entry name" value="At4g02000-like"/>
</dbReference>
<reference evidence="2" key="1">
    <citation type="submission" date="2019-12" db="EMBL/GenBank/DDBJ databases">
        <title>Genome sequencing and annotation of Brassica cretica.</title>
        <authorList>
            <person name="Studholme D.J."/>
            <person name="Sarris P."/>
        </authorList>
    </citation>
    <scope>NUCLEOTIDE SEQUENCE</scope>
    <source>
        <strain evidence="2">PFS-109/04</strain>
        <tissue evidence="2">Leaf</tissue>
    </source>
</reference>